<evidence type="ECO:0000313" key="2">
    <source>
        <dbReference type="Proteomes" id="UP000053424"/>
    </source>
</evidence>
<protein>
    <submittedName>
        <fullName evidence="1">Uncharacterized protein</fullName>
    </submittedName>
</protein>
<gene>
    <name evidence="1" type="ORF">M413DRAFT_447659</name>
</gene>
<keyword evidence="2" id="KW-1185">Reference proteome</keyword>
<reference evidence="2" key="2">
    <citation type="submission" date="2015-01" db="EMBL/GenBank/DDBJ databases">
        <title>Evolutionary Origins and Diversification of the Mycorrhizal Mutualists.</title>
        <authorList>
            <consortium name="DOE Joint Genome Institute"/>
            <consortium name="Mycorrhizal Genomics Consortium"/>
            <person name="Kohler A."/>
            <person name="Kuo A."/>
            <person name="Nagy L.G."/>
            <person name="Floudas D."/>
            <person name="Copeland A."/>
            <person name="Barry K.W."/>
            <person name="Cichocki N."/>
            <person name="Veneault-Fourrey C."/>
            <person name="LaButti K."/>
            <person name="Lindquist E.A."/>
            <person name="Lipzen A."/>
            <person name="Lundell T."/>
            <person name="Morin E."/>
            <person name="Murat C."/>
            <person name="Riley R."/>
            <person name="Ohm R."/>
            <person name="Sun H."/>
            <person name="Tunlid A."/>
            <person name="Henrissat B."/>
            <person name="Grigoriev I.V."/>
            <person name="Hibbett D.S."/>
            <person name="Martin F."/>
        </authorList>
    </citation>
    <scope>NUCLEOTIDE SEQUENCE [LARGE SCALE GENOMIC DNA]</scope>
    <source>
        <strain evidence="2">h7</strain>
    </source>
</reference>
<dbReference type="HOGENOM" id="CLU_125067_0_0_1"/>
<dbReference type="Proteomes" id="UP000053424">
    <property type="component" value="Unassembled WGS sequence"/>
</dbReference>
<dbReference type="OrthoDB" id="3229878at2759"/>
<evidence type="ECO:0000313" key="1">
    <source>
        <dbReference type="EMBL" id="KIM38707.1"/>
    </source>
</evidence>
<sequence length="174" mass="19804">MGTRGLLGFIIRGQRHAAYNHWDSYPDGLGKAIVEFILSLTPEEYATMARLVAEITWVDLDSKPSPELQAHYQSLGFSDTGVSNQTLEDWYCLLRKMQGAAALPAIKSGKLKHMCESEFEGGDWMWAYYIDFENRMLETWDNEEDPLDKVSFEDLVKDGVEAYLARVNKPGEDE</sequence>
<accession>A0A0C2YCI6</accession>
<organism evidence="1 2">
    <name type="scientific">Hebeloma cylindrosporum</name>
    <dbReference type="NCBI Taxonomy" id="76867"/>
    <lineage>
        <taxon>Eukaryota</taxon>
        <taxon>Fungi</taxon>
        <taxon>Dikarya</taxon>
        <taxon>Basidiomycota</taxon>
        <taxon>Agaricomycotina</taxon>
        <taxon>Agaricomycetes</taxon>
        <taxon>Agaricomycetidae</taxon>
        <taxon>Agaricales</taxon>
        <taxon>Agaricineae</taxon>
        <taxon>Hymenogastraceae</taxon>
        <taxon>Hebeloma</taxon>
    </lineage>
</organism>
<proteinExistence type="predicted"/>
<reference evidence="1 2" key="1">
    <citation type="submission" date="2014-04" db="EMBL/GenBank/DDBJ databases">
        <authorList>
            <consortium name="DOE Joint Genome Institute"/>
            <person name="Kuo A."/>
            <person name="Gay G."/>
            <person name="Dore J."/>
            <person name="Kohler A."/>
            <person name="Nagy L.G."/>
            <person name="Floudas D."/>
            <person name="Copeland A."/>
            <person name="Barry K.W."/>
            <person name="Cichocki N."/>
            <person name="Veneault-Fourrey C."/>
            <person name="LaButti K."/>
            <person name="Lindquist E.A."/>
            <person name="Lipzen A."/>
            <person name="Lundell T."/>
            <person name="Morin E."/>
            <person name="Murat C."/>
            <person name="Sun H."/>
            <person name="Tunlid A."/>
            <person name="Henrissat B."/>
            <person name="Grigoriev I.V."/>
            <person name="Hibbett D.S."/>
            <person name="Martin F."/>
            <person name="Nordberg H.P."/>
            <person name="Cantor M.N."/>
            <person name="Hua S.X."/>
        </authorList>
    </citation>
    <scope>NUCLEOTIDE SEQUENCE [LARGE SCALE GENOMIC DNA]</scope>
    <source>
        <strain evidence="2">h7</strain>
    </source>
</reference>
<dbReference type="EMBL" id="KN831789">
    <property type="protein sequence ID" value="KIM38707.1"/>
    <property type="molecule type" value="Genomic_DNA"/>
</dbReference>
<name>A0A0C2YCI6_HEBCY</name>
<dbReference type="AlphaFoldDB" id="A0A0C2YCI6"/>